<sequence length="292" mass="32543">MTNKTGIKCALVIMAVILSACSNNQDSKPKDVKHKTAATAPKKEQNENKSDKKEEAATDQTAIQIDGTYVGQIDNNSIEVEADGEILVLRLTDETRKLLAALKDGATVSVTYKKDENDQNILEKIVAVDSDEVEQPPTKTLEYTIDGKKIRKEAALIQSEQGYSFYKVDDFEFTAEEPGKDLLFASPYAETFVRIEPVADDASIDDLKKWANDELEAVGEVKEVKSSEVAGPGFANTELFITASKDSYTKYIVIQKQQSGKMVKYTVNLPKHDKSKEWEQEIWAMLSTLKMK</sequence>
<organism evidence="3 4">
    <name type="scientific">Fictibacillus barbaricus</name>
    <dbReference type="NCBI Taxonomy" id="182136"/>
    <lineage>
        <taxon>Bacteria</taxon>
        <taxon>Bacillati</taxon>
        <taxon>Bacillota</taxon>
        <taxon>Bacilli</taxon>
        <taxon>Bacillales</taxon>
        <taxon>Fictibacillaceae</taxon>
        <taxon>Fictibacillus</taxon>
    </lineage>
</organism>
<protein>
    <recommendedName>
        <fullName evidence="5">Lipoprotein</fullName>
    </recommendedName>
</protein>
<proteinExistence type="predicted"/>
<gene>
    <name evidence="3" type="ORF">J2X07_000880</name>
</gene>
<name>A0ABU1TXF8_9BACL</name>
<accession>A0ABU1TXF8</accession>
<feature type="chain" id="PRO_5045999763" description="Lipoprotein" evidence="2">
    <location>
        <begin position="25"/>
        <end position="292"/>
    </location>
</feature>
<comment type="caution">
    <text evidence="3">The sequence shown here is derived from an EMBL/GenBank/DDBJ whole genome shotgun (WGS) entry which is preliminary data.</text>
</comment>
<evidence type="ECO:0000313" key="3">
    <source>
        <dbReference type="EMBL" id="MDR7071905.1"/>
    </source>
</evidence>
<feature type="signal peptide" evidence="2">
    <location>
        <begin position="1"/>
        <end position="24"/>
    </location>
</feature>
<keyword evidence="4" id="KW-1185">Reference proteome</keyword>
<reference evidence="3 4" key="1">
    <citation type="submission" date="2023-07" db="EMBL/GenBank/DDBJ databases">
        <title>Sorghum-associated microbial communities from plants grown in Nebraska, USA.</title>
        <authorList>
            <person name="Schachtman D."/>
        </authorList>
    </citation>
    <scope>NUCLEOTIDE SEQUENCE [LARGE SCALE GENOMIC DNA]</scope>
    <source>
        <strain evidence="3 4">BE211</strain>
    </source>
</reference>
<dbReference type="EMBL" id="JAVDWA010000001">
    <property type="protein sequence ID" value="MDR7071905.1"/>
    <property type="molecule type" value="Genomic_DNA"/>
</dbReference>
<feature type="compositionally biased region" description="Basic and acidic residues" evidence="1">
    <location>
        <begin position="41"/>
        <end position="56"/>
    </location>
</feature>
<dbReference type="PROSITE" id="PS51257">
    <property type="entry name" value="PROKAR_LIPOPROTEIN"/>
    <property type="match status" value="1"/>
</dbReference>
<keyword evidence="2" id="KW-0732">Signal</keyword>
<dbReference type="Proteomes" id="UP001258181">
    <property type="component" value="Unassembled WGS sequence"/>
</dbReference>
<evidence type="ECO:0000313" key="4">
    <source>
        <dbReference type="Proteomes" id="UP001258181"/>
    </source>
</evidence>
<evidence type="ECO:0000256" key="1">
    <source>
        <dbReference type="SAM" id="MobiDB-lite"/>
    </source>
</evidence>
<feature type="region of interest" description="Disordered" evidence="1">
    <location>
        <begin position="25"/>
        <end position="60"/>
    </location>
</feature>
<evidence type="ECO:0000256" key="2">
    <source>
        <dbReference type="SAM" id="SignalP"/>
    </source>
</evidence>
<dbReference type="RefSeq" id="WP_310256848.1">
    <property type="nucleotide sequence ID" value="NZ_JAVDWA010000001.1"/>
</dbReference>
<evidence type="ECO:0008006" key="5">
    <source>
        <dbReference type="Google" id="ProtNLM"/>
    </source>
</evidence>